<comment type="caution">
    <text evidence="2">The sequence shown here is derived from an EMBL/GenBank/DDBJ whole genome shotgun (WGS) entry which is preliminary data.</text>
</comment>
<organism evidence="2 3">
    <name type="scientific">Ancylostoma ceylanicum</name>
    <dbReference type="NCBI Taxonomy" id="53326"/>
    <lineage>
        <taxon>Eukaryota</taxon>
        <taxon>Metazoa</taxon>
        <taxon>Ecdysozoa</taxon>
        <taxon>Nematoda</taxon>
        <taxon>Chromadorea</taxon>
        <taxon>Rhabditida</taxon>
        <taxon>Rhabditina</taxon>
        <taxon>Rhabditomorpha</taxon>
        <taxon>Strongyloidea</taxon>
        <taxon>Ancylostomatidae</taxon>
        <taxon>Ancylostomatinae</taxon>
        <taxon>Ancylostoma</taxon>
    </lineage>
</organism>
<dbReference type="EMBL" id="JARK01001428">
    <property type="protein sequence ID" value="EYC03627.1"/>
    <property type="molecule type" value="Genomic_DNA"/>
</dbReference>
<gene>
    <name evidence="2" type="primary">Acey_s0092.g2529</name>
    <name evidence="2" type="ORF">Y032_0092g2529</name>
</gene>
<dbReference type="InterPro" id="IPR008042">
    <property type="entry name" value="Retrotrans_Pao"/>
</dbReference>
<keyword evidence="1" id="KW-1133">Transmembrane helix</keyword>
<evidence type="ECO:0000313" key="2">
    <source>
        <dbReference type="EMBL" id="EYC03627.1"/>
    </source>
</evidence>
<keyword evidence="3" id="KW-1185">Reference proteome</keyword>
<name>A0A016TLV6_9BILA</name>
<protein>
    <submittedName>
        <fullName evidence="2">Uncharacterized protein</fullName>
    </submittedName>
</protein>
<dbReference type="AlphaFoldDB" id="A0A016TLV6"/>
<feature type="transmembrane region" description="Helical" evidence="1">
    <location>
        <begin position="106"/>
        <end position="124"/>
    </location>
</feature>
<evidence type="ECO:0000256" key="1">
    <source>
        <dbReference type="SAM" id="Phobius"/>
    </source>
</evidence>
<reference evidence="3" key="1">
    <citation type="journal article" date="2015" name="Nat. Genet.">
        <title>The genome and transcriptome of the zoonotic hookworm Ancylostoma ceylanicum identify infection-specific gene families.</title>
        <authorList>
            <person name="Schwarz E.M."/>
            <person name="Hu Y."/>
            <person name="Antoshechkin I."/>
            <person name="Miller M.M."/>
            <person name="Sternberg P.W."/>
            <person name="Aroian R.V."/>
        </authorList>
    </citation>
    <scope>NUCLEOTIDE SEQUENCE</scope>
    <source>
        <strain evidence="3">HY135</strain>
    </source>
</reference>
<dbReference type="Pfam" id="PF05380">
    <property type="entry name" value="Peptidase_A17"/>
    <property type="match status" value="1"/>
</dbReference>
<dbReference type="Proteomes" id="UP000024635">
    <property type="component" value="Unassembled WGS sequence"/>
</dbReference>
<keyword evidence="1" id="KW-0812">Transmembrane</keyword>
<evidence type="ECO:0000313" key="3">
    <source>
        <dbReference type="Proteomes" id="UP000024635"/>
    </source>
</evidence>
<keyword evidence="1" id="KW-0472">Membrane</keyword>
<proteinExistence type="predicted"/>
<sequence length="136" mass="15669">MHRQKYGWDTELLQADQETWRSIKVNISGFEKELPRKVSVVTTASHAVSVFVDSSKRVYAYFIYVTSISENAQSESGLFTTACLSGRKHDKVQVVSVNDNIFSERWQFLVLYMLCGVLAISYTAHFRDENLLERCF</sequence>
<accession>A0A016TLV6</accession>